<keyword evidence="7" id="KW-0963">Cytoplasm</keyword>
<dbReference type="RefSeq" id="WP_378775415.1">
    <property type="nucleotide sequence ID" value="NZ_JBHTMX010000068.1"/>
</dbReference>
<dbReference type="GO" id="GO:0008965">
    <property type="term" value="F:phosphoenolpyruvate-protein phosphotransferase activity"/>
    <property type="evidence" value="ECO:0007669"/>
    <property type="project" value="UniProtKB-EC"/>
</dbReference>
<dbReference type="Gene3D" id="1.10.274.10">
    <property type="entry name" value="PtsI, HPr-binding domain"/>
    <property type="match status" value="1"/>
</dbReference>
<dbReference type="InterPro" id="IPR036637">
    <property type="entry name" value="Phosphohistidine_dom_sf"/>
</dbReference>
<evidence type="ECO:0000313" key="17">
    <source>
        <dbReference type="Proteomes" id="UP001597171"/>
    </source>
</evidence>
<keyword evidence="9 16" id="KW-0808">Transferase</keyword>
<sequence>MRGAYGGPRVLLRRLREVMAEPVTAQERLDRIVVLIAANMVAEVCSVYVLRVDGDLELYATEGLNRDAVHRTTMRKGEGLVGLVADEAEPVNLADAQAHPAFSYKPETGEEIYHSFMGVPILRSGNTLGVLVVQNKAHRSYSDEEIEALQTTAMVIAEMIASGELAPPGGGVEPVGRRPAHAGGSPLSEGIGLGHVVLHEPRVVVKNLIAEDAAAELKRLDSALARLRASIDVLLDEGDVARAGEHRDVLEAFRMFANDRGWGRRLHEAVLTGLTAEAAVERVQSDTRARMQRQTDPYLRERLHDLDDLANRLLRELTSPGLGMAPAVAELPENAIVVARSMGPAALLDYDRSRLRGLVLEEGSGSSHVAIVARALGIAAVGQLENATGLVEAGDAIIVDGVSGEVHVRPTPDVERAYADKVRFRARRQEQYRALREKPTRSQDGVDVSLYLNAGLLVDLPHIEETGADGVGLFRTELQFMVATSLPKTAAQEALYRSVLEAARGKPVTFRTLDVGGDKVLPYMSMESEENPALGWRAIRLGLDRPALLRTQVRAMLRAAAGRDLRIMFPMVAAVSEFDEAVAVVQRERARLDAHGHRAPSSMSLGVMVEVPSLLFQLDEIARKADFLSVGSNDLMQFLYAADRGNPRIATRFDPLSRGFLRSLRAVARAGAKHGTQVTLCGEMAARPLEAMALLAIGYRAMSVSPAAVGPVKTMLLSLDVAEAAALLEPLIDAEDGPACLRPALQAYAAKRGLPVEP</sequence>
<dbReference type="PRINTS" id="PR01736">
    <property type="entry name" value="PHPHTRNFRASE"/>
</dbReference>
<dbReference type="InterPro" id="IPR006318">
    <property type="entry name" value="PTS_EI-like"/>
</dbReference>
<dbReference type="InterPro" id="IPR029016">
    <property type="entry name" value="GAF-like_dom_sf"/>
</dbReference>
<accession>A0ABW3Z7Z3</accession>
<evidence type="ECO:0000313" key="16">
    <source>
        <dbReference type="EMBL" id="MFD1332190.1"/>
    </source>
</evidence>
<evidence type="ECO:0000256" key="4">
    <source>
        <dbReference type="ARBA" id="ARBA00007837"/>
    </source>
</evidence>
<name>A0ABW3Z7Z3_9HYPH</name>
<dbReference type="PROSITE" id="PS00742">
    <property type="entry name" value="PEP_ENZYMES_2"/>
    <property type="match status" value="1"/>
</dbReference>
<dbReference type="EMBL" id="JBHTMX010000068">
    <property type="protein sequence ID" value="MFD1332190.1"/>
    <property type="molecule type" value="Genomic_DNA"/>
</dbReference>
<dbReference type="InterPro" id="IPR000121">
    <property type="entry name" value="PEP_util_C"/>
</dbReference>
<dbReference type="Proteomes" id="UP001597171">
    <property type="component" value="Unassembled WGS sequence"/>
</dbReference>
<dbReference type="SUPFAM" id="SSF55781">
    <property type="entry name" value="GAF domain-like"/>
    <property type="match status" value="1"/>
</dbReference>
<evidence type="ECO:0000256" key="12">
    <source>
        <dbReference type="ARBA" id="ARBA00022777"/>
    </source>
</evidence>
<dbReference type="InterPro" id="IPR023151">
    <property type="entry name" value="PEP_util_CS"/>
</dbReference>
<dbReference type="EC" id="2.7.3.9" evidence="5"/>
<feature type="domain" description="GAF" evidence="15">
    <location>
        <begin position="24"/>
        <end position="170"/>
    </location>
</feature>
<dbReference type="SUPFAM" id="SSF52009">
    <property type="entry name" value="Phosphohistidine domain"/>
    <property type="match status" value="1"/>
</dbReference>
<dbReference type="PANTHER" id="PTHR46244">
    <property type="entry name" value="PHOSPHOENOLPYRUVATE-PROTEIN PHOSPHOTRANSFERASE"/>
    <property type="match status" value="1"/>
</dbReference>
<dbReference type="Pfam" id="PF00391">
    <property type="entry name" value="PEP-utilizers"/>
    <property type="match status" value="1"/>
</dbReference>
<keyword evidence="10" id="KW-0598">Phosphotransferase system</keyword>
<evidence type="ECO:0000256" key="9">
    <source>
        <dbReference type="ARBA" id="ARBA00022679"/>
    </source>
</evidence>
<gene>
    <name evidence="16" type="primary">ptsP</name>
    <name evidence="16" type="ORF">ACFQ4O_09290</name>
</gene>
<keyword evidence="11" id="KW-0479">Metal-binding</keyword>
<dbReference type="InterPro" id="IPR003018">
    <property type="entry name" value="GAF"/>
</dbReference>
<keyword evidence="17" id="KW-1185">Reference proteome</keyword>
<comment type="cofactor">
    <cofactor evidence="2">
        <name>Mg(2+)</name>
        <dbReference type="ChEBI" id="CHEBI:18420"/>
    </cofactor>
</comment>
<evidence type="ECO:0000256" key="8">
    <source>
        <dbReference type="ARBA" id="ARBA00022597"/>
    </source>
</evidence>
<dbReference type="SUPFAM" id="SSF51621">
    <property type="entry name" value="Phosphoenolpyruvate/pyruvate domain"/>
    <property type="match status" value="1"/>
</dbReference>
<dbReference type="SUPFAM" id="SSF47831">
    <property type="entry name" value="Enzyme I of the PEP:sugar phosphotransferase system HPr-binding (sub)domain"/>
    <property type="match status" value="1"/>
</dbReference>
<dbReference type="InterPro" id="IPR040442">
    <property type="entry name" value="Pyrv_kinase-like_dom_sf"/>
</dbReference>
<keyword evidence="6" id="KW-0813">Transport</keyword>
<evidence type="ECO:0000256" key="3">
    <source>
        <dbReference type="ARBA" id="ARBA00004496"/>
    </source>
</evidence>
<dbReference type="InterPro" id="IPR008731">
    <property type="entry name" value="PTS_EIN"/>
</dbReference>
<dbReference type="Gene3D" id="3.50.30.10">
    <property type="entry name" value="Phosphohistidine domain"/>
    <property type="match status" value="1"/>
</dbReference>
<dbReference type="InterPro" id="IPR015813">
    <property type="entry name" value="Pyrv/PenolPyrv_kinase-like_dom"/>
</dbReference>
<comment type="similarity">
    <text evidence="4">Belongs to the PEP-utilizing enzyme family.</text>
</comment>
<evidence type="ECO:0000256" key="2">
    <source>
        <dbReference type="ARBA" id="ARBA00001946"/>
    </source>
</evidence>
<dbReference type="PANTHER" id="PTHR46244:SF6">
    <property type="entry name" value="PHOSPHOENOLPYRUVATE-PROTEIN PHOSPHOTRANSFERASE"/>
    <property type="match status" value="1"/>
</dbReference>
<keyword evidence="13" id="KW-0460">Magnesium</keyword>
<keyword evidence="14" id="KW-0175">Coiled coil</keyword>
<dbReference type="NCBIfam" id="TIGR01417">
    <property type="entry name" value="PTS_I_fam"/>
    <property type="match status" value="1"/>
</dbReference>
<dbReference type="Gene3D" id="3.20.20.60">
    <property type="entry name" value="Phosphoenolpyruvate-binding domains"/>
    <property type="match status" value="1"/>
</dbReference>
<comment type="caution">
    <text evidence="16">The sequence shown here is derived from an EMBL/GenBank/DDBJ whole genome shotgun (WGS) entry which is preliminary data.</text>
</comment>
<evidence type="ECO:0000256" key="11">
    <source>
        <dbReference type="ARBA" id="ARBA00022723"/>
    </source>
</evidence>
<evidence type="ECO:0000256" key="5">
    <source>
        <dbReference type="ARBA" id="ARBA00012232"/>
    </source>
</evidence>
<comment type="subcellular location">
    <subcellularLocation>
        <location evidence="3">Cytoplasm</location>
    </subcellularLocation>
</comment>
<feature type="coiled-coil region" evidence="14">
    <location>
        <begin position="210"/>
        <end position="237"/>
    </location>
</feature>
<reference evidence="17" key="1">
    <citation type="journal article" date="2019" name="Int. J. Syst. Evol. Microbiol.">
        <title>The Global Catalogue of Microorganisms (GCM) 10K type strain sequencing project: providing services to taxonomists for standard genome sequencing and annotation.</title>
        <authorList>
            <consortium name="The Broad Institute Genomics Platform"/>
            <consortium name="The Broad Institute Genome Sequencing Center for Infectious Disease"/>
            <person name="Wu L."/>
            <person name="Ma J."/>
        </authorList>
    </citation>
    <scope>NUCLEOTIDE SEQUENCE [LARGE SCALE GENOMIC DNA]</scope>
    <source>
        <strain evidence="17">CCUG 61696</strain>
    </source>
</reference>
<dbReference type="InterPro" id="IPR008279">
    <property type="entry name" value="PEP-util_enz_mobile_dom"/>
</dbReference>
<evidence type="ECO:0000256" key="14">
    <source>
        <dbReference type="SAM" id="Coils"/>
    </source>
</evidence>
<keyword evidence="8" id="KW-0762">Sugar transport</keyword>
<dbReference type="SMART" id="SM00065">
    <property type="entry name" value="GAF"/>
    <property type="match status" value="1"/>
</dbReference>
<evidence type="ECO:0000259" key="15">
    <source>
        <dbReference type="SMART" id="SM00065"/>
    </source>
</evidence>
<evidence type="ECO:0000256" key="6">
    <source>
        <dbReference type="ARBA" id="ARBA00022448"/>
    </source>
</evidence>
<keyword evidence="12" id="KW-0418">Kinase</keyword>
<dbReference type="InterPro" id="IPR050499">
    <property type="entry name" value="PEP-utilizing_PTS_enzyme"/>
</dbReference>
<dbReference type="Gene3D" id="3.30.450.40">
    <property type="match status" value="1"/>
</dbReference>
<organism evidence="16 17">
    <name type="scientific">Methylopila musalis</name>
    <dbReference type="NCBI Taxonomy" id="1134781"/>
    <lineage>
        <taxon>Bacteria</taxon>
        <taxon>Pseudomonadati</taxon>
        <taxon>Pseudomonadota</taxon>
        <taxon>Alphaproteobacteria</taxon>
        <taxon>Hyphomicrobiales</taxon>
        <taxon>Methylopilaceae</taxon>
        <taxon>Methylopila</taxon>
    </lineage>
</organism>
<dbReference type="InterPro" id="IPR036618">
    <property type="entry name" value="PtsI_HPr-bd_sf"/>
</dbReference>
<comment type="catalytic activity">
    <reaction evidence="1">
        <text>L-histidyl-[protein] + phosphoenolpyruvate = N(pros)-phospho-L-histidyl-[protein] + pyruvate</text>
        <dbReference type="Rhea" id="RHEA:23880"/>
        <dbReference type="Rhea" id="RHEA-COMP:9745"/>
        <dbReference type="Rhea" id="RHEA-COMP:9746"/>
        <dbReference type="ChEBI" id="CHEBI:15361"/>
        <dbReference type="ChEBI" id="CHEBI:29979"/>
        <dbReference type="ChEBI" id="CHEBI:58702"/>
        <dbReference type="ChEBI" id="CHEBI:64837"/>
        <dbReference type="EC" id="2.7.3.9"/>
    </reaction>
</comment>
<evidence type="ECO:0000256" key="10">
    <source>
        <dbReference type="ARBA" id="ARBA00022683"/>
    </source>
</evidence>
<protein>
    <recommendedName>
        <fullName evidence="5">phosphoenolpyruvate--protein phosphotransferase</fullName>
        <ecNumber evidence="5">2.7.3.9</ecNumber>
    </recommendedName>
</protein>
<dbReference type="Pfam" id="PF02896">
    <property type="entry name" value="PEP-utilizers_C"/>
    <property type="match status" value="1"/>
</dbReference>
<dbReference type="Pfam" id="PF01590">
    <property type="entry name" value="GAF"/>
    <property type="match status" value="1"/>
</dbReference>
<evidence type="ECO:0000256" key="1">
    <source>
        <dbReference type="ARBA" id="ARBA00000683"/>
    </source>
</evidence>
<proteinExistence type="inferred from homology"/>
<evidence type="ECO:0000256" key="7">
    <source>
        <dbReference type="ARBA" id="ARBA00022490"/>
    </source>
</evidence>
<evidence type="ECO:0000256" key="13">
    <source>
        <dbReference type="ARBA" id="ARBA00022842"/>
    </source>
</evidence>
<dbReference type="Pfam" id="PF05524">
    <property type="entry name" value="PEP-utilisers_N"/>
    <property type="match status" value="1"/>
</dbReference>